<comment type="subcellular location">
    <subcellularLocation>
        <location evidence="1">Cell outer membrane</location>
        <topology evidence="1">Multi-pass membrane protein</topology>
    </subcellularLocation>
</comment>
<keyword evidence="4" id="KW-0812">Transmembrane</keyword>
<evidence type="ECO:0000256" key="8">
    <source>
        <dbReference type="ARBA" id="ARBA00023237"/>
    </source>
</evidence>
<dbReference type="EMBL" id="CP022358">
    <property type="protein sequence ID" value="ASK70250.1"/>
    <property type="molecule type" value="Genomic_DNA"/>
</dbReference>
<dbReference type="Proteomes" id="UP000198367">
    <property type="component" value="Chromosome"/>
</dbReference>
<evidence type="ECO:0000256" key="1">
    <source>
        <dbReference type="ARBA" id="ARBA00004571"/>
    </source>
</evidence>
<evidence type="ECO:0000256" key="4">
    <source>
        <dbReference type="ARBA" id="ARBA00022692"/>
    </source>
</evidence>
<organism evidence="11 12">
    <name type="scientific">Shewanella bicestrii</name>
    <dbReference type="NCBI Taxonomy" id="2018305"/>
    <lineage>
        <taxon>Bacteria</taxon>
        <taxon>Pseudomonadati</taxon>
        <taxon>Pseudomonadota</taxon>
        <taxon>Gammaproteobacteria</taxon>
        <taxon>Alteromonadales</taxon>
        <taxon>Shewanellaceae</taxon>
        <taxon>Shewanella</taxon>
    </lineage>
</organism>
<evidence type="ECO:0000256" key="3">
    <source>
        <dbReference type="ARBA" id="ARBA00022452"/>
    </source>
</evidence>
<evidence type="ECO:0000256" key="2">
    <source>
        <dbReference type="ARBA" id="ARBA00022448"/>
    </source>
</evidence>
<dbReference type="GO" id="GO:0015344">
    <property type="term" value="F:siderophore uptake transmembrane transporter activity"/>
    <property type="evidence" value="ECO:0007669"/>
    <property type="project" value="TreeGrafter"/>
</dbReference>
<dbReference type="GO" id="GO:0009279">
    <property type="term" value="C:cell outer membrane"/>
    <property type="evidence" value="ECO:0007669"/>
    <property type="project" value="UniProtKB-SubCell"/>
</dbReference>
<feature type="domain" description="TonB-dependent receptor-like beta-barrel" evidence="10">
    <location>
        <begin position="216"/>
        <end position="653"/>
    </location>
</feature>
<dbReference type="Gene3D" id="2.40.170.20">
    <property type="entry name" value="TonB-dependent receptor, beta-barrel domain"/>
    <property type="match status" value="1"/>
</dbReference>
<accession>A0A220UQJ1</accession>
<reference evidence="11 12" key="1">
    <citation type="submission" date="2017-07" db="EMBL/GenBank/DDBJ databases">
        <title>Phenotypical and genomic characterization of a clinical isolate of Shewanella bicestrii sp. nov. producing an extended-spectrum beta-lactamase and a new oxacillinase variant.</title>
        <authorList>
            <person name="Jousset A.B."/>
            <person name="Bonnin R.A."/>
            <person name="Girlich D."/>
            <person name="Dabos L."/>
            <person name="Potron A."/>
            <person name="Dortet L."/>
            <person name="Glaser P."/>
            <person name="Naas T."/>
        </authorList>
    </citation>
    <scope>NUCLEOTIDE SEQUENCE [LARGE SCALE GENOMIC DNA]</scope>
    <source>
        <strain evidence="11 12">JAB-1</strain>
    </source>
</reference>
<dbReference type="KEGG" id="sbj:CF168_16125"/>
<dbReference type="InterPro" id="IPR036942">
    <property type="entry name" value="Beta-barrel_TonB_sf"/>
</dbReference>
<evidence type="ECO:0000256" key="5">
    <source>
        <dbReference type="ARBA" id="ARBA00022729"/>
    </source>
</evidence>
<feature type="chain" id="PRO_5013007806" evidence="9">
    <location>
        <begin position="26"/>
        <end position="683"/>
    </location>
</feature>
<proteinExistence type="predicted"/>
<evidence type="ECO:0000256" key="6">
    <source>
        <dbReference type="ARBA" id="ARBA00023077"/>
    </source>
</evidence>
<keyword evidence="8" id="KW-0998">Cell outer membrane</keyword>
<feature type="signal peptide" evidence="9">
    <location>
        <begin position="1"/>
        <end position="25"/>
    </location>
</feature>
<dbReference type="InterPro" id="IPR000531">
    <property type="entry name" value="Beta-barrel_TonB"/>
</dbReference>
<dbReference type="GO" id="GO:0044718">
    <property type="term" value="P:siderophore transmembrane transport"/>
    <property type="evidence" value="ECO:0007669"/>
    <property type="project" value="TreeGrafter"/>
</dbReference>
<evidence type="ECO:0000313" key="11">
    <source>
        <dbReference type="EMBL" id="ASK70250.1"/>
    </source>
</evidence>
<protein>
    <submittedName>
        <fullName evidence="11">TonB-dependent receptor</fullName>
    </submittedName>
</protein>
<dbReference type="PANTHER" id="PTHR30069:SF53">
    <property type="entry name" value="COLICIN I RECEPTOR-RELATED"/>
    <property type="match status" value="1"/>
</dbReference>
<evidence type="ECO:0000313" key="12">
    <source>
        <dbReference type="Proteomes" id="UP000198367"/>
    </source>
</evidence>
<evidence type="ECO:0000256" key="7">
    <source>
        <dbReference type="ARBA" id="ARBA00023136"/>
    </source>
</evidence>
<keyword evidence="5 9" id="KW-0732">Signal</keyword>
<keyword evidence="11" id="KW-0675">Receptor</keyword>
<keyword evidence="6" id="KW-0798">TonB box</keyword>
<dbReference type="AlphaFoldDB" id="A0A220UQJ1"/>
<dbReference type="PROSITE" id="PS51257">
    <property type="entry name" value="PROKAR_LIPOPROTEIN"/>
    <property type="match status" value="1"/>
</dbReference>
<keyword evidence="7" id="KW-0472">Membrane</keyword>
<keyword evidence="2" id="KW-0813">Transport</keyword>
<dbReference type="SUPFAM" id="SSF56935">
    <property type="entry name" value="Porins"/>
    <property type="match status" value="1"/>
</dbReference>
<keyword evidence="3" id="KW-1134">Transmembrane beta strand</keyword>
<name>A0A220UQJ1_9GAMM</name>
<dbReference type="InterPro" id="IPR039426">
    <property type="entry name" value="TonB-dep_rcpt-like"/>
</dbReference>
<keyword evidence="12" id="KW-1185">Reference proteome</keyword>
<dbReference type="Pfam" id="PF00593">
    <property type="entry name" value="TonB_dep_Rec_b-barrel"/>
    <property type="match status" value="1"/>
</dbReference>
<gene>
    <name evidence="11" type="ORF">CF168_16125</name>
</gene>
<dbReference type="PANTHER" id="PTHR30069">
    <property type="entry name" value="TONB-DEPENDENT OUTER MEMBRANE RECEPTOR"/>
    <property type="match status" value="1"/>
</dbReference>
<evidence type="ECO:0000256" key="9">
    <source>
        <dbReference type="SAM" id="SignalP"/>
    </source>
</evidence>
<evidence type="ECO:0000259" key="10">
    <source>
        <dbReference type="Pfam" id="PF00593"/>
    </source>
</evidence>
<sequence>MSSRYFVISMTALAVSCVYTNPLNANPLYSQTLDLIELNNQYHSSDDGMQLSYLNSLTLQRGDHSGNTANISMRSASQGVAVMQDRVYFSPAPYSAPQLQLLPNLLLQQNVTSTPLADMTVGGQGAFGVVNYQSLDIEDRPQSGRFTVEGSTESDVNAGMNWGLKQKEYGVLLAANYAKEQGDANFLNGSDADRKKTDLLFKVNAASLLGARSPQQTEFTYQFIDDDSYRSQLGITAADWQQDPLLLYSATAQDNHQGRQHKYQLSHQVDLGGSKVITDFYYQSYSQQQNQLGLFNGQEIDAATLADIAAFDRAPTADVNDVALLVQDNDYSAFGAQTQAINQYGEHQINYSARYHTDKAEMRFGEQTALWQADRSIVSDESSAVLAYTDDATALTSAIDSLWRLLGMQIKLGLTYEHVSVNREVTQSVAGLNEADFSDSDWMPQFGVLYDAGDWRFSTDIRRAWTAASAGNSTQEAQVSLHYQVNAQYAREGIKADLRAYVQEFDNMHVDCDSYSMCADARLFTQENIPDVLSYGVELGLGYRWRLGEFELPLGLNYQYLSAEYQSNTCTDIQGCVLEGDRLAWLPEHQLQLSAGIDYGEYQLNLEAAYQSERNFSQFGSELQQVSDQWRVDLAANYDFDKHHRLYFRVENLLDESLVAAASNSGIRTENGRISYLGYQWRF</sequence>
<dbReference type="RefSeq" id="WP_089068324.1">
    <property type="nucleotide sequence ID" value="NZ_CP022358.1"/>
</dbReference>